<name>A0A520MX18_9GAMM</name>
<organism evidence="1 2">
    <name type="scientific">SAR86 cluster bacterium</name>
    <dbReference type="NCBI Taxonomy" id="2030880"/>
    <lineage>
        <taxon>Bacteria</taxon>
        <taxon>Pseudomonadati</taxon>
        <taxon>Pseudomonadota</taxon>
        <taxon>Gammaproteobacteria</taxon>
        <taxon>SAR86 cluster</taxon>
    </lineage>
</organism>
<dbReference type="SUPFAM" id="SSF54909">
    <property type="entry name" value="Dimeric alpha+beta barrel"/>
    <property type="match status" value="1"/>
</dbReference>
<sequence length="101" mass="11320">MFVKLTQKCDSFGRWMAMALENGDRLRQHGGTIIFAGTEKDDDTNMFAIIHYESMEGLKSFKEDKEFAEIRAAAGAHVETTAVTFLNENPLVNHPSSIKNP</sequence>
<evidence type="ECO:0008006" key="3">
    <source>
        <dbReference type="Google" id="ProtNLM"/>
    </source>
</evidence>
<dbReference type="AlphaFoldDB" id="A0A520MX18"/>
<comment type="caution">
    <text evidence="1">The sequence shown here is derived from an EMBL/GenBank/DDBJ whole genome shotgun (WGS) entry which is preliminary data.</text>
</comment>
<protein>
    <recommendedName>
        <fullName evidence="3">DUF1330 domain-containing protein</fullName>
    </recommendedName>
</protein>
<accession>A0A520MX18</accession>
<dbReference type="InterPro" id="IPR011008">
    <property type="entry name" value="Dimeric_a/b-barrel"/>
</dbReference>
<proteinExistence type="predicted"/>
<evidence type="ECO:0000313" key="1">
    <source>
        <dbReference type="EMBL" id="RZO25751.1"/>
    </source>
</evidence>
<reference evidence="1 2" key="1">
    <citation type="submission" date="2019-02" db="EMBL/GenBank/DDBJ databases">
        <title>Prokaryotic population dynamics and viral predation in marine succession experiment using metagenomics: the confinement effect.</title>
        <authorList>
            <person name="Haro-Moreno J.M."/>
            <person name="Rodriguez-Valera F."/>
            <person name="Lopez-Perez M."/>
        </authorList>
    </citation>
    <scope>NUCLEOTIDE SEQUENCE [LARGE SCALE GENOMIC DNA]</scope>
    <source>
        <strain evidence="1">MED-G159</strain>
    </source>
</reference>
<dbReference type="EMBL" id="SHBE01000011">
    <property type="protein sequence ID" value="RZO25751.1"/>
    <property type="molecule type" value="Genomic_DNA"/>
</dbReference>
<gene>
    <name evidence="1" type="ORF">EVA92_04645</name>
</gene>
<evidence type="ECO:0000313" key="2">
    <source>
        <dbReference type="Proteomes" id="UP000315825"/>
    </source>
</evidence>
<dbReference type="Proteomes" id="UP000315825">
    <property type="component" value="Unassembled WGS sequence"/>
</dbReference>